<dbReference type="RefSeq" id="WP_243489892.1">
    <property type="nucleotide sequence ID" value="NZ_CP063361.1"/>
</dbReference>
<sequence>MTAIVLTKTAGGALMPADQQAVDFIAKLKLGAGVTATVKQQRNPKHHRKFFALLNLAFEAWEPDAMEYKGARVGKNFDQFRNDLVVLAGHYEMAVNFKGEVRLTAKSISFGSMDQAEFDALYSDVVNVVLAKILTRYTRDDLDNVINQLLSFT</sequence>
<reference evidence="1 2" key="1">
    <citation type="submission" date="2020-10" db="EMBL/GenBank/DDBJ databases">
        <title>Genome analysis of Massilia species.</title>
        <authorList>
            <person name="Jung D.-H."/>
        </authorList>
    </citation>
    <scope>NUCLEOTIDE SEQUENCE [LARGE SCALE GENOMIC DNA]</scope>
    <source>
        <strain evidence="2">sipir</strain>
    </source>
</reference>
<gene>
    <name evidence="1" type="ORF">INH39_25390</name>
</gene>
<keyword evidence="2" id="KW-1185">Reference proteome</keyword>
<name>A0ABY4A1V9_9BURK</name>
<dbReference type="EMBL" id="CP063361">
    <property type="protein sequence ID" value="UOD28745.1"/>
    <property type="molecule type" value="Genomic_DNA"/>
</dbReference>
<evidence type="ECO:0000313" key="1">
    <source>
        <dbReference type="EMBL" id="UOD28745.1"/>
    </source>
</evidence>
<evidence type="ECO:0000313" key="2">
    <source>
        <dbReference type="Proteomes" id="UP000831532"/>
    </source>
</evidence>
<dbReference type="Pfam" id="PF07105">
    <property type="entry name" value="DUF1367"/>
    <property type="match status" value="2"/>
</dbReference>
<proteinExistence type="predicted"/>
<dbReference type="InterPro" id="IPR009797">
    <property type="entry name" value="DUF1367"/>
</dbReference>
<accession>A0ABY4A1V9</accession>
<organism evidence="1 2">
    <name type="scientific">Massilia violaceinigra</name>
    <dbReference type="NCBI Taxonomy" id="2045208"/>
    <lineage>
        <taxon>Bacteria</taxon>
        <taxon>Pseudomonadati</taxon>
        <taxon>Pseudomonadota</taxon>
        <taxon>Betaproteobacteria</taxon>
        <taxon>Burkholderiales</taxon>
        <taxon>Oxalobacteraceae</taxon>
        <taxon>Telluria group</taxon>
        <taxon>Massilia</taxon>
    </lineage>
</organism>
<dbReference type="Proteomes" id="UP000831532">
    <property type="component" value="Chromosome"/>
</dbReference>
<protein>
    <submittedName>
        <fullName evidence="1">DUF1367 family protein</fullName>
    </submittedName>
</protein>